<dbReference type="GO" id="GO:0000155">
    <property type="term" value="F:phosphorelay sensor kinase activity"/>
    <property type="evidence" value="ECO:0007669"/>
    <property type="project" value="InterPro"/>
</dbReference>
<dbReference type="Pfam" id="PF02518">
    <property type="entry name" value="HATPase_c"/>
    <property type="match status" value="1"/>
</dbReference>
<evidence type="ECO:0000256" key="7">
    <source>
        <dbReference type="ARBA" id="ARBA00022692"/>
    </source>
</evidence>
<feature type="domain" description="HAMP" evidence="19">
    <location>
        <begin position="183"/>
        <end position="235"/>
    </location>
</feature>
<dbReference type="Gene3D" id="1.10.287.130">
    <property type="match status" value="1"/>
</dbReference>
<evidence type="ECO:0000256" key="13">
    <source>
        <dbReference type="ARBA" id="ARBA00064003"/>
    </source>
</evidence>
<dbReference type="GO" id="GO:0005524">
    <property type="term" value="F:ATP binding"/>
    <property type="evidence" value="ECO:0007669"/>
    <property type="project" value="UniProtKB-KW"/>
</dbReference>
<evidence type="ECO:0000256" key="15">
    <source>
        <dbReference type="PROSITE-ProRule" id="PRU00169"/>
    </source>
</evidence>
<keyword evidence="11 16" id="KW-1133">Transmembrane helix</keyword>
<dbReference type="Gene3D" id="3.30.565.10">
    <property type="entry name" value="Histidine kinase-like ATPase, C-terminal domain"/>
    <property type="match status" value="1"/>
</dbReference>
<dbReference type="FunFam" id="3.30.565.10:FF:000010">
    <property type="entry name" value="Sensor histidine kinase RcsC"/>
    <property type="match status" value="1"/>
</dbReference>
<comment type="catalytic activity">
    <reaction evidence="1">
        <text>ATP + protein L-histidine = ADP + protein N-phospho-L-histidine.</text>
        <dbReference type="EC" id="2.7.13.3"/>
    </reaction>
</comment>
<gene>
    <name evidence="20" type="ORF">G4223_14605</name>
</gene>
<evidence type="ECO:0000256" key="6">
    <source>
        <dbReference type="ARBA" id="ARBA00022679"/>
    </source>
</evidence>
<evidence type="ECO:0000259" key="18">
    <source>
        <dbReference type="PROSITE" id="PS50110"/>
    </source>
</evidence>
<dbReference type="SUPFAM" id="SSF55785">
    <property type="entry name" value="PYP-like sensor domain (PAS domain)"/>
    <property type="match status" value="1"/>
</dbReference>
<dbReference type="Pfam" id="PF00672">
    <property type="entry name" value="HAMP"/>
    <property type="match status" value="1"/>
</dbReference>
<keyword evidence="9" id="KW-0418">Kinase</keyword>
<dbReference type="SMART" id="SM00091">
    <property type="entry name" value="PAS"/>
    <property type="match status" value="1"/>
</dbReference>
<dbReference type="InterPro" id="IPR011006">
    <property type="entry name" value="CheY-like_superfamily"/>
</dbReference>
<evidence type="ECO:0000259" key="17">
    <source>
        <dbReference type="PROSITE" id="PS50109"/>
    </source>
</evidence>
<name>A0A7C9QV78_9PROT</name>
<keyword evidence="16" id="KW-0472">Membrane</keyword>
<dbReference type="CDD" id="cd16922">
    <property type="entry name" value="HATPase_EvgS-ArcB-TorS-like"/>
    <property type="match status" value="1"/>
</dbReference>
<dbReference type="FunFam" id="1.10.287.130:FF:000002">
    <property type="entry name" value="Two-component osmosensing histidine kinase"/>
    <property type="match status" value="1"/>
</dbReference>
<dbReference type="SUPFAM" id="SSF55874">
    <property type="entry name" value="ATPase domain of HSP90 chaperone/DNA topoisomerase II/histidine kinase"/>
    <property type="match status" value="1"/>
</dbReference>
<feature type="domain" description="Histidine kinase" evidence="17">
    <location>
        <begin position="377"/>
        <end position="597"/>
    </location>
</feature>
<dbReference type="SMART" id="SM00304">
    <property type="entry name" value="HAMP"/>
    <property type="match status" value="1"/>
</dbReference>
<dbReference type="InterPro" id="IPR003660">
    <property type="entry name" value="HAMP_dom"/>
</dbReference>
<dbReference type="EC" id="2.7.13.3" evidence="3"/>
<evidence type="ECO:0000256" key="3">
    <source>
        <dbReference type="ARBA" id="ARBA00012438"/>
    </source>
</evidence>
<protein>
    <recommendedName>
        <fullName evidence="14">Sensory/regulatory protein RpfC</fullName>
        <ecNumber evidence="3">2.7.13.3</ecNumber>
    </recommendedName>
</protein>
<feature type="transmembrane region" description="Helical" evidence="16">
    <location>
        <begin position="12"/>
        <end position="38"/>
    </location>
</feature>
<organism evidence="20 21">
    <name type="scientific">Magnetospirillum aberrantis SpK</name>
    <dbReference type="NCBI Taxonomy" id="908842"/>
    <lineage>
        <taxon>Bacteria</taxon>
        <taxon>Pseudomonadati</taxon>
        <taxon>Pseudomonadota</taxon>
        <taxon>Alphaproteobacteria</taxon>
        <taxon>Rhodospirillales</taxon>
        <taxon>Rhodospirillaceae</taxon>
        <taxon>Magnetospirillum</taxon>
    </lineage>
</organism>
<keyword evidence="7 16" id="KW-0812">Transmembrane</keyword>
<evidence type="ECO:0000256" key="12">
    <source>
        <dbReference type="ARBA" id="ARBA00023012"/>
    </source>
</evidence>
<feature type="domain" description="Response regulatory" evidence="18">
    <location>
        <begin position="760"/>
        <end position="877"/>
    </location>
</feature>
<dbReference type="PROSITE" id="PS50109">
    <property type="entry name" value="HIS_KIN"/>
    <property type="match status" value="1"/>
</dbReference>
<dbReference type="Pfam" id="PF00512">
    <property type="entry name" value="HisKA"/>
    <property type="match status" value="1"/>
</dbReference>
<dbReference type="InterPro" id="IPR004358">
    <property type="entry name" value="Sig_transdc_His_kin-like_C"/>
</dbReference>
<dbReference type="PANTHER" id="PTHR45339:SF1">
    <property type="entry name" value="HYBRID SIGNAL TRANSDUCTION HISTIDINE KINASE J"/>
    <property type="match status" value="1"/>
</dbReference>
<dbReference type="SUPFAM" id="SSF52172">
    <property type="entry name" value="CheY-like"/>
    <property type="match status" value="2"/>
</dbReference>
<comment type="subunit">
    <text evidence="13">At low DSF concentrations, interacts with RpfF.</text>
</comment>
<reference evidence="20 21" key="1">
    <citation type="submission" date="2020-02" db="EMBL/GenBank/DDBJ databases">
        <authorList>
            <person name="Dziuba M."/>
            <person name="Kuznetsov B."/>
            <person name="Mardanov A."/>
            <person name="Ravin N."/>
            <person name="Grouzdev D."/>
        </authorList>
    </citation>
    <scope>NUCLEOTIDE SEQUENCE [LARGE SCALE GENOMIC DNA]</scope>
    <source>
        <strain evidence="20 21">SpK</strain>
    </source>
</reference>
<dbReference type="InterPro" id="IPR005467">
    <property type="entry name" value="His_kinase_dom"/>
</dbReference>
<dbReference type="PANTHER" id="PTHR45339">
    <property type="entry name" value="HYBRID SIGNAL TRANSDUCTION HISTIDINE KINASE J"/>
    <property type="match status" value="1"/>
</dbReference>
<dbReference type="SUPFAM" id="SSF103190">
    <property type="entry name" value="Sensory domain-like"/>
    <property type="match status" value="1"/>
</dbReference>
<dbReference type="InterPro" id="IPR036097">
    <property type="entry name" value="HisK_dim/P_sf"/>
</dbReference>
<comment type="subcellular location">
    <subcellularLocation>
        <location evidence="2">Cell membrane</location>
        <topology evidence="2">Multi-pass membrane protein</topology>
    </subcellularLocation>
</comment>
<dbReference type="InterPro" id="IPR000014">
    <property type="entry name" value="PAS"/>
</dbReference>
<keyword evidence="10" id="KW-0067">ATP-binding</keyword>
<evidence type="ECO:0000256" key="5">
    <source>
        <dbReference type="ARBA" id="ARBA00022553"/>
    </source>
</evidence>
<keyword evidence="4" id="KW-1003">Cell membrane</keyword>
<evidence type="ECO:0000256" key="16">
    <source>
        <dbReference type="SAM" id="Phobius"/>
    </source>
</evidence>
<dbReference type="Gene3D" id="3.40.50.2300">
    <property type="match status" value="2"/>
</dbReference>
<keyword evidence="8" id="KW-0547">Nucleotide-binding</keyword>
<dbReference type="PRINTS" id="PR00344">
    <property type="entry name" value="BCTRLSENSOR"/>
</dbReference>
<dbReference type="InterPro" id="IPR035965">
    <property type="entry name" value="PAS-like_dom_sf"/>
</dbReference>
<feature type="transmembrane region" description="Helical" evidence="16">
    <location>
        <begin position="159"/>
        <end position="185"/>
    </location>
</feature>
<dbReference type="SUPFAM" id="SSF158472">
    <property type="entry name" value="HAMP domain-like"/>
    <property type="match status" value="1"/>
</dbReference>
<dbReference type="SMART" id="SM00387">
    <property type="entry name" value="HATPase_c"/>
    <property type="match status" value="1"/>
</dbReference>
<dbReference type="RefSeq" id="WP_163681292.1">
    <property type="nucleotide sequence ID" value="NZ_JAAIYP010000039.1"/>
</dbReference>
<dbReference type="CDD" id="cd00130">
    <property type="entry name" value="PAS"/>
    <property type="match status" value="1"/>
</dbReference>
<dbReference type="CDD" id="cd00082">
    <property type="entry name" value="HisKA"/>
    <property type="match status" value="1"/>
</dbReference>
<dbReference type="SMART" id="SM00388">
    <property type="entry name" value="HisKA"/>
    <property type="match status" value="1"/>
</dbReference>
<evidence type="ECO:0000256" key="2">
    <source>
        <dbReference type="ARBA" id="ARBA00004651"/>
    </source>
</evidence>
<evidence type="ECO:0000256" key="10">
    <source>
        <dbReference type="ARBA" id="ARBA00022840"/>
    </source>
</evidence>
<feature type="domain" description="Response regulatory" evidence="18">
    <location>
        <begin position="615"/>
        <end position="737"/>
    </location>
</feature>
<dbReference type="AlphaFoldDB" id="A0A7C9QV78"/>
<dbReference type="Proteomes" id="UP000480684">
    <property type="component" value="Unassembled WGS sequence"/>
</dbReference>
<dbReference type="GO" id="GO:0005886">
    <property type="term" value="C:plasma membrane"/>
    <property type="evidence" value="ECO:0007669"/>
    <property type="project" value="UniProtKB-SubCell"/>
</dbReference>
<evidence type="ECO:0000256" key="8">
    <source>
        <dbReference type="ARBA" id="ARBA00022741"/>
    </source>
</evidence>
<dbReference type="CDD" id="cd06225">
    <property type="entry name" value="HAMP"/>
    <property type="match status" value="1"/>
</dbReference>
<proteinExistence type="predicted"/>
<evidence type="ECO:0000313" key="21">
    <source>
        <dbReference type="Proteomes" id="UP000480684"/>
    </source>
</evidence>
<evidence type="ECO:0000256" key="1">
    <source>
        <dbReference type="ARBA" id="ARBA00000085"/>
    </source>
</evidence>
<dbReference type="PROSITE" id="PS50110">
    <property type="entry name" value="RESPONSE_REGULATORY"/>
    <property type="match status" value="2"/>
</dbReference>
<evidence type="ECO:0000256" key="4">
    <source>
        <dbReference type="ARBA" id="ARBA00022475"/>
    </source>
</evidence>
<dbReference type="InterPro" id="IPR003661">
    <property type="entry name" value="HisK_dim/P_dom"/>
</dbReference>
<dbReference type="Gene3D" id="3.30.450.20">
    <property type="entry name" value="PAS domain"/>
    <property type="match status" value="1"/>
</dbReference>
<dbReference type="Pfam" id="PF00072">
    <property type="entry name" value="Response_reg"/>
    <property type="match status" value="1"/>
</dbReference>
<keyword evidence="6" id="KW-0808">Transferase</keyword>
<evidence type="ECO:0000313" key="20">
    <source>
        <dbReference type="EMBL" id="NFV81345.1"/>
    </source>
</evidence>
<dbReference type="InterPro" id="IPR029151">
    <property type="entry name" value="Sensor-like_sf"/>
</dbReference>
<dbReference type="GO" id="GO:0071474">
    <property type="term" value="P:cellular hyperosmotic response"/>
    <property type="evidence" value="ECO:0007669"/>
    <property type="project" value="TreeGrafter"/>
</dbReference>
<keyword evidence="21" id="KW-1185">Reference proteome</keyword>
<accession>A0A7C9QV78</accession>
<evidence type="ECO:0000256" key="9">
    <source>
        <dbReference type="ARBA" id="ARBA00022777"/>
    </source>
</evidence>
<feature type="modified residue" description="4-aspartylphosphate" evidence="15">
    <location>
        <position position="669"/>
    </location>
</feature>
<dbReference type="PROSITE" id="PS50885">
    <property type="entry name" value="HAMP"/>
    <property type="match status" value="1"/>
</dbReference>
<comment type="caution">
    <text evidence="20">The sequence shown here is derived from an EMBL/GenBank/DDBJ whole genome shotgun (WGS) entry which is preliminary data.</text>
</comment>
<feature type="modified residue" description="4-aspartylphosphate" evidence="15">
    <location>
        <position position="809"/>
    </location>
</feature>
<dbReference type="SUPFAM" id="SSF47384">
    <property type="entry name" value="Homodimeric domain of signal transducing histidine kinase"/>
    <property type="match status" value="1"/>
</dbReference>
<keyword evidence="5 15" id="KW-0597">Phosphoprotein</keyword>
<dbReference type="InterPro" id="IPR001789">
    <property type="entry name" value="Sig_transdc_resp-reg_receiver"/>
</dbReference>
<dbReference type="InterPro" id="IPR003594">
    <property type="entry name" value="HATPase_dom"/>
</dbReference>
<evidence type="ECO:0000256" key="14">
    <source>
        <dbReference type="ARBA" id="ARBA00068150"/>
    </source>
</evidence>
<dbReference type="Gene3D" id="6.10.340.10">
    <property type="match status" value="1"/>
</dbReference>
<dbReference type="InterPro" id="IPR036890">
    <property type="entry name" value="HATPase_C_sf"/>
</dbReference>
<dbReference type="EMBL" id="JAAIYP010000039">
    <property type="protein sequence ID" value="NFV81345.1"/>
    <property type="molecule type" value="Genomic_DNA"/>
</dbReference>
<sequence length="892" mass="94829">MRFLPRFRTVRARLLVAALCVEAVMLSALVGNSVRLLYSSLAEQARLHAEQISPVLNAALVAPLAQRDTVTLQAILRESQMADGLSYLAVADSRGKVMARAGWDEDRPLPSADSGFSLADKDGGARYDVVVPVVSAGQKLGTLHFGLGLDHIVAARRALVVQGVAIAVGEVVMTALLLTLVGWWLTRHLGQLTRASAQVAAGDYAHVRVAEGDDDVGRLGAAFNAMARAVDERLGDLNQTLHQQSRLAGALDQERARLLSLLSAMEFGVLFADGDGQIVYANPAFCGIWNCEEEPAGKSVTAVLPEQVTAGGGGDIEMGNGRIVTHRSFPVLGGGETGGRLWTFVDATASRMFAQQLLSAKDAAEAAAEAKAAFLATMSHEIRTPMNGIIGMTGLLLDTPLDPQQRHFANTVRVSADSLLTIINDILDFSKMEAGKLSFEESAFEIKSVVAGVVDLLVPRGRERQVVLDWRLDGRCEGVFVGDSGRLRQVLLNLAGNALKFTERGRVDVVASVAAEGEREWLRVAVVDTGIGIPEEAQARLFTMFTQADSSTARRFGGTGLGLVISKRIVEQMGGEIGFLSEPGHGSTFWFRVPLTRAENRSAVVRDIVLPPGSRMLAVTEDAGMLAEVEPVFDRLGLEVTLALDAIQALAMLRQAAAAGCPPTVMLLDDRLSGVTALDLVLLTRADPTLKGVAAVLVGDELLRRDDGANLAAVGVTHLLSRPLDGAALVETLAQVFGVAADMPSPVCAPAPGHRRGGLRILVAEDNVINQQVAVGLLEKFGHHAEVADDGVAAVEQVRSGDFDLVLMDMQMPGMSGLDATRAIRALDGAARSVPIIAMTANAMSGDREICLAAGMDDYIAKPIDRTKLGTLLDRWKARLDDGTAAHVERRA</sequence>
<keyword evidence="12" id="KW-0902">Two-component regulatory system</keyword>
<dbReference type="SMART" id="SM00448">
    <property type="entry name" value="REC"/>
    <property type="match status" value="1"/>
</dbReference>
<evidence type="ECO:0000256" key="11">
    <source>
        <dbReference type="ARBA" id="ARBA00022989"/>
    </source>
</evidence>
<dbReference type="CDD" id="cd17546">
    <property type="entry name" value="REC_hyHK_CKI1_RcsC-like"/>
    <property type="match status" value="1"/>
</dbReference>
<evidence type="ECO:0000259" key="19">
    <source>
        <dbReference type="PROSITE" id="PS50885"/>
    </source>
</evidence>